<feature type="domain" description="SH2" evidence="7">
    <location>
        <begin position="511"/>
        <end position="605"/>
    </location>
</feature>
<dbReference type="InterPro" id="IPR001496">
    <property type="entry name" value="SOCS_box"/>
</dbReference>
<dbReference type="InterPro" id="IPR036036">
    <property type="entry name" value="SOCS_box-like_dom_sf"/>
</dbReference>
<evidence type="ECO:0000256" key="1">
    <source>
        <dbReference type="ARBA" id="ARBA00022604"/>
    </source>
</evidence>
<feature type="domain" description="SOCS box" evidence="8">
    <location>
        <begin position="612"/>
        <end position="662"/>
    </location>
</feature>
<feature type="compositionally biased region" description="Low complexity" evidence="6">
    <location>
        <begin position="449"/>
        <end position="461"/>
    </location>
</feature>
<dbReference type="PANTHER" id="PTHR10155:SF5">
    <property type="entry name" value="SUPPRESSOR OF CYTOKINE SIGNALING 7"/>
    <property type="match status" value="1"/>
</dbReference>
<dbReference type="SMART" id="SM00252">
    <property type="entry name" value="SH2"/>
    <property type="match status" value="1"/>
</dbReference>
<dbReference type="PANTHER" id="PTHR10155">
    <property type="entry name" value="PHOSPHATIDYLINOSITOL 3-KINASE REGULATORY SUBUNIT"/>
    <property type="match status" value="1"/>
</dbReference>
<evidence type="ECO:0000259" key="8">
    <source>
        <dbReference type="PROSITE" id="PS50225"/>
    </source>
</evidence>
<evidence type="ECO:0000256" key="3">
    <source>
        <dbReference type="ARBA" id="ARBA00022786"/>
    </source>
</evidence>
<organism evidence="9 10">
    <name type="scientific">Orchesella dallaii</name>
    <dbReference type="NCBI Taxonomy" id="48710"/>
    <lineage>
        <taxon>Eukaryota</taxon>
        <taxon>Metazoa</taxon>
        <taxon>Ecdysozoa</taxon>
        <taxon>Arthropoda</taxon>
        <taxon>Hexapoda</taxon>
        <taxon>Collembola</taxon>
        <taxon>Entomobryomorpha</taxon>
        <taxon>Entomobryoidea</taxon>
        <taxon>Orchesellidae</taxon>
        <taxon>Orchesellinae</taxon>
        <taxon>Orchesella</taxon>
    </lineage>
</organism>
<evidence type="ECO:0000256" key="5">
    <source>
        <dbReference type="PROSITE-ProRule" id="PRU00191"/>
    </source>
</evidence>
<proteinExistence type="predicted"/>
<dbReference type="InterPro" id="IPR035866">
    <property type="entry name" value="SOCS7_SH2"/>
</dbReference>
<dbReference type="PROSITE" id="PS50225">
    <property type="entry name" value="SOCS"/>
    <property type="match status" value="1"/>
</dbReference>
<dbReference type="InterPro" id="IPR036860">
    <property type="entry name" value="SH2_dom_sf"/>
</dbReference>
<feature type="compositionally biased region" description="Polar residues" evidence="6">
    <location>
        <begin position="143"/>
        <end position="157"/>
    </location>
</feature>
<keyword evidence="4 5" id="KW-0727">SH2 domain</keyword>
<sequence length="680" mass="75262">MPPPHRSAHNGYRLSQKDLVQPPEDLSRRTPSSSRNTKTKDDSNPVMRSASFNLEYGGPRRTNLSRVRSHVSSTSHTNAPLQLRYSSHVSTKTHQNNQSIIIGNENSNDGSGDVYNDPVPFQSDIYSLPVDSLISGNASKNASCKNGISQQHNSNQRLKLESESSILAPPPRKNNLNRRKSQDCSDQGIIQSSQSSNSQIHKPQPEERNTCRPPQRWSSLSVQPTSASVITKEEIASALSSAASSAFASVTTSIKPTVELNLPPPYTQPPPPVTSLLYHKNATAQKNGLVSDAPQNNGNSNAGIAPSSLNTSDQANNCKNGSLNFPKKPRSRSVDPSGGTDYRNDSEPKPSLKRPVGSTLSNAEKVLSINFDNPLPPEPVLAGSNSEAHNHHQHGSFKESPDRRNPLGLSFLNLFRRNKNGHGHGKQTQVKTESNNGGVSEEISFPTSNNNLDNTGTINNNNKEDTSYYFRELPPPPPGHSDSSSDEQATPSPVECRDFAASIERVKDCGWYWGPLSSEAAEDLLRNEPDGSFIVRDSSDARYIFSLTFKLHGLVRHVRIEHDQGNFSFGPLTRFKAATIVDFVEKAVAHSRSGRYLFFLHRRPVLGPMQVQLLHPYSRFMHPRSLKHMCRFVILKYVRKDLIHTLPLPKPLQDYLNTPHYYFEPPDGNTKKSSSQNNIT</sequence>
<gene>
    <name evidence="9" type="ORF">ODALV1_LOCUS6989</name>
</gene>
<feature type="region of interest" description="Disordered" evidence="6">
    <location>
        <begin position="1"/>
        <end position="80"/>
    </location>
</feature>
<dbReference type="Proteomes" id="UP001642540">
    <property type="component" value="Unassembled WGS sequence"/>
</dbReference>
<feature type="compositionally biased region" description="Low complexity" evidence="6">
    <location>
        <begin position="184"/>
        <end position="200"/>
    </location>
</feature>
<dbReference type="InterPro" id="IPR000980">
    <property type="entry name" value="SH2"/>
</dbReference>
<dbReference type="CDD" id="cd10388">
    <property type="entry name" value="SH2_SOCS7"/>
    <property type="match status" value="1"/>
</dbReference>
<dbReference type="Gene3D" id="3.30.505.10">
    <property type="entry name" value="SH2 domain"/>
    <property type="match status" value="1"/>
</dbReference>
<reference evidence="9 10" key="1">
    <citation type="submission" date="2024-08" db="EMBL/GenBank/DDBJ databases">
        <authorList>
            <person name="Cucini C."/>
            <person name="Frati F."/>
        </authorList>
    </citation>
    <scope>NUCLEOTIDE SEQUENCE [LARGE SCALE GENOMIC DNA]</scope>
</reference>
<evidence type="ECO:0000313" key="9">
    <source>
        <dbReference type="EMBL" id="CAL8088230.1"/>
    </source>
</evidence>
<dbReference type="Pfam" id="PF07525">
    <property type="entry name" value="SOCS_box"/>
    <property type="match status" value="1"/>
</dbReference>
<dbReference type="SMART" id="SM00969">
    <property type="entry name" value="SOCS_box"/>
    <property type="match status" value="1"/>
</dbReference>
<dbReference type="SUPFAM" id="SSF55550">
    <property type="entry name" value="SH2 domain"/>
    <property type="match status" value="1"/>
</dbReference>
<feature type="compositionally biased region" description="Basic and acidic residues" evidence="6">
    <location>
        <begin position="396"/>
        <end position="405"/>
    </location>
</feature>
<evidence type="ECO:0000313" key="10">
    <source>
        <dbReference type="Proteomes" id="UP001642540"/>
    </source>
</evidence>
<keyword evidence="2" id="KW-0734">Signal transduction inhibitor</keyword>
<feature type="region of interest" description="Disordered" evidence="6">
    <location>
        <begin position="288"/>
        <end position="493"/>
    </location>
</feature>
<dbReference type="SMART" id="SM00253">
    <property type="entry name" value="SOCS"/>
    <property type="match status" value="1"/>
</dbReference>
<feature type="compositionally biased region" description="Basic residues" evidence="6">
    <location>
        <begin position="416"/>
        <end position="425"/>
    </location>
</feature>
<evidence type="ECO:0008006" key="11">
    <source>
        <dbReference type="Google" id="ProtNLM"/>
    </source>
</evidence>
<name>A0ABP1Q467_9HEXA</name>
<dbReference type="PROSITE" id="PS50001">
    <property type="entry name" value="SH2"/>
    <property type="match status" value="1"/>
</dbReference>
<evidence type="ECO:0000256" key="4">
    <source>
        <dbReference type="ARBA" id="ARBA00022999"/>
    </source>
</evidence>
<dbReference type="Pfam" id="PF00017">
    <property type="entry name" value="SH2"/>
    <property type="match status" value="1"/>
</dbReference>
<feature type="region of interest" description="Disordered" evidence="6">
    <location>
        <begin position="143"/>
        <end position="224"/>
    </location>
</feature>
<comment type="caution">
    <text evidence="9">The sequence shown here is derived from an EMBL/GenBank/DDBJ whole genome shotgun (WGS) entry which is preliminary data.</text>
</comment>
<evidence type="ECO:0000259" key="7">
    <source>
        <dbReference type="PROSITE" id="PS50001"/>
    </source>
</evidence>
<dbReference type="SUPFAM" id="SSF158235">
    <property type="entry name" value="SOCS box-like"/>
    <property type="match status" value="1"/>
</dbReference>
<dbReference type="EMBL" id="CAXLJM020000022">
    <property type="protein sequence ID" value="CAL8088230.1"/>
    <property type="molecule type" value="Genomic_DNA"/>
</dbReference>
<protein>
    <recommendedName>
        <fullName evidence="11">Suppressor of cytokine signaling 7</fullName>
    </recommendedName>
</protein>
<dbReference type="CDD" id="cd03741">
    <property type="entry name" value="SOCS_SOCS7"/>
    <property type="match status" value="1"/>
</dbReference>
<keyword evidence="1" id="KW-0341">Growth regulation</keyword>
<feature type="compositionally biased region" description="Polar residues" evidence="6">
    <location>
        <begin position="426"/>
        <end position="438"/>
    </location>
</feature>
<evidence type="ECO:0000256" key="2">
    <source>
        <dbReference type="ARBA" id="ARBA00022700"/>
    </source>
</evidence>
<keyword evidence="10" id="KW-1185">Reference proteome</keyword>
<feature type="compositionally biased region" description="Polar residues" evidence="6">
    <location>
        <begin position="288"/>
        <end position="323"/>
    </location>
</feature>
<evidence type="ECO:0000256" key="6">
    <source>
        <dbReference type="SAM" id="MobiDB-lite"/>
    </source>
</evidence>
<accession>A0ABP1Q467</accession>
<keyword evidence="3" id="KW-0833">Ubl conjugation pathway</keyword>
<dbReference type="InterPro" id="IPR037346">
    <property type="entry name" value="SOCS7_SOCS"/>
</dbReference>